<evidence type="ECO:0000259" key="3">
    <source>
        <dbReference type="Pfam" id="PF00534"/>
    </source>
</evidence>
<dbReference type="AlphaFoldDB" id="A0A9X3SCW0"/>
<accession>A0A9X3SCW0</accession>
<dbReference type="PANTHER" id="PTHR46401">
    <property type="entry name" value="GLYCOSYLTRANSFERASE WBBK-RELATED"/>
    <property type="match status" value="1"/>
</dbReference>
<dbReference type="EMBL" id="JAPDDP010000100">
    <property type="protein sequence ID" value="MDA0185151.1"/>
    <property type="molecule type" value="Genomic_DNA"/>
</dbReference>
<sequence>MSAAPLRVAFDATHARINRTGIGRYAQQLLPALAARDDVDVVGLLAPGTGATGRAQHLLGVARRDFAYYPAGLAHRARAARADVIHCPTSSPAHSAKPPLVMTVHDLLWLRMPQHFTPAVRAYHRMSVPAVRAAGRILADSDATRADVIELLGVPEERVVTAPLAADPRFAPREADRDLLRARFGIERRYVLAVATREPRKNLNALLDAFERLAARVDDCDLVLVGGKGWSSAELERTLEATDDRVKVCGFVSEDELVALYAGATCFAFPSLAEGFGLPVLEAMACGTPVVSSNTTSMPEVTGDAALLVDPTDVEALAAALERLMTEPVLANGLARRGLERAATFSWERCAAETVAAYRQLV</sequence>
<dbReference type="InterPro" id="IPR001296">
    <property type="entry name" value="Glyco_trans_1"/>
</dbReference>
<dbReference type="PANTHER" id="PTHR46401:SF2">
    <property type="entry name" value="GLYCOSYLTRANSFERASE WBBK-RELATED"/>
    <property type="match status" value="1"/>
</dbReference>
<dbReference type="RefSeq" id="WP_270029637.1">
    <property type="nucleotide sequence ID" value="NZ_JAPDDP010000100.1"/>
</dbReference>
<keyword evidence="2" id="KW-0808">Transferase</keyword>
<evidence type="ECO:0000256" key="1">
    <source>
        <dbReference type="ARBA" id="ARBA00022676"/>
    </source>
</evidence>
<name>A0A9X3SCW0_9ACTN</name>
<evidence type="ECO:0000259" key="4">
    <source>
        <dbReference type="Pfam" id="PF13439"/>
    </source>
</evidence>
<dbReference type="GO" id="GO:0009103">
    <property type="term" value="P:lipopolysaccharide biosynthetic process"/>
    <property type="evidence" value="ECO:0007669"/>
    <property type="project" value="TreeGrafter"/>
</dbReference>
<dbReference type="Gene3D" id="3.40.50.2000">
    <property type="entry name" value="Glycogen Phosphorylase B"/>
    <property type="match status" value="2"/>
</dbReference>
<feature type="domain" description="Glycosyltransferase subfamily 4-like N-terminal" evidence="4">
    <location>
        <begin position="21"/>
        <end position="168"/>
    </location>
</feature>
<evidence type="ECO:0000313" key="6">
    <source>
        <dbReference type="Proteomes" id="UP001147653"/>
    </source>
</evidence>
<dbReference type="SUPFAM" id="SSF53756">
    <property type="entry name" value="UDP-Glycosyltransferase/glycogen phosphorylase"/>
    <property type="match status" value="1"/>
</dbReference>
<protein>
    <submittedName>
        <fullName evidence="5">Glycosyltransferase family 4 protein</fullName>
    </submittedName>
</protein>
<proteinExistence type="predicted"/>
<organism evidence="5 6">
    <name type="scientific">Solirubrobacter phytolaccae</name>
    <dbReference type="NCBI Taxonomy" id="1404360"/>
    <lineage>
        <taxon>Bacteria</taxon>
        <taxon>Bacillati</taxon>
        <taxon>Actinomycetota</taxon>
        <taxon>Thermoleophilia</taxon>
        <taxon>Solirubrobacterales</taxon>
        <taxon>Solirubrobacteraceae</taxon>
        <taxon>Solirubrobacter</taxon>
    </lineage>
</organism>
<gene>
    <name evidence="5" type="ORF">OJ997_32905</name>
</gene>
<dbReference type="CDD" id="cd03809">
    <property type="entry name" value="GT4_MtfB-like"/>
    <property type="match status" value="1"/>
</dbReference>
<dbReference type="Pfam" id="PF13439">
    <property type="entry name" value="Glyco_transf_4"/>
    <property type="match status" value="1"/>
</dbReference>
<keyword evidence="6" id="KW-1185">Reference proteome</keyword>
<evidence type="ECO:0000256" key="2">
    <source>
        <dbReference type="ARBA" id="ARBA00022679"/>
    </source>
</evidence>
<dbReference type="GO" id="GO:0016757">
    <property type="term" value="F:glycosyltransferase activity"/>
    <property type="evidence" value="ECO:0007669"/>
    <property type="project" value="UniProtKB-KW"/>
</dbReference>
<dbReference type="Proteomes" id="UP001147653">
    <property type="component" value="Unassembled WGS sequence"/>
</dbReference>
<comment type="caution">
    <text evidence="5">The sequence shown here is derived from an EMBL/GenBank/DDBJ whole genome shotgun (WGS) entry which is preliminary data.</text>
</comment>
<dbReference type="Pfam" id="PF00534">
    <property type="entry name" value="Glycos_transf_1"/>
    <property type="match status" value="1"/>
</dbReference>
<evidence type="ECO:0000313" key="5">
    <source>
        <dbReference type="EMBL" id="MDA0185151.1"/>
    </source>
</evidence>
<reference evidence="5" key="1">
    <citation type="submission" date="2022-10" db="EMBL/GenBank/DDBJ databases">
        <title>The WGS of Solirubrobacter phytolaccae KCTC 29190.</title>
        <authorList>
            <person name="Jiang Z."/>
        </authorList>
    </citation>
    <scope>NUCLEOTIDE SEQUENCE</scope>
    <source>
        <strain evidence="5">KCTC 29190</strain>
    </source>
</reference>
<feature type="domain" description="Glycosyl transferase family 1" evidence="3">
    <location>
        <begin position="183"/>
        <end position="337"/>
    </location>
</feature>
<dbReference type="InterPro" id="IPR028098">
    <property type="entry name" value="Glyco_trans_4-like_N"/>
</dbReference>
<keyword evidence="1" id="KW-0328">Glycosyltransferase</keyword>
<dbReference type="FunFam" id="3.40.50.2000:FF:000119">
    <property type="entry name" value="Glycosyl transferase group 1"/>
    <property type="match status" value="1"/>
</dbReference>